<reference evidence="2" key="1">
    <citation type="submission" date="2022-03" db="EMBL/GenBank/DDBJ databases">
        <authorList>
            <person name="Tunstrom K."/>
        </authorList>
    </citation>
    <scope>NUCLEOTIDE SEQUENCE</scope>
</reference>
<feature type="region of interest" description="Disordered" evidence="1">
    <location>
        <begin position="112"/>
        <end position="135"/>
    </location>
</feature>
<dbReference type="EMBL" id="CAKOGL010000023">
    <property type="protein sequence ID" value="CAH2100756.1"/>
    <property type="molecule type" value="Genomic_DNA"/>
</dbReference>
<feature type="region of interest" description="Disordered" evidence="1">
    <location>
        <begin position="1"/>
        <end position="32"/>
    </location>
</feature>
<sequence length="153" mass="16586">MEKGTGRLEDQDQKKNFNIKRQSSRTGGGPSSRVILTSLEEMVVPVIGASAVVGPAEIQEQGFHLENAMEVPMEPLNIVLKDHNSQNNIATAENITVSEIQNDDVILDCNKSSQPPLNQAKKAKTVKRAKIQPPQSASAVLMSKLLEAQNASK</sequence>
<evidence type="ECO:0000256" key="1">
    <source>
        <dbReference type="SAM" id="MobiDB-lite"/>
    </source>
</evidence>
<keyword evidence="3" id="KW-1185">Reference proteome</keyword>
<accession>A0AAU9UMH7</accession>
<gene>
    <name evidence="2" type="ORF">EEDITHA_LOCUS15581</name>
</gene>
<evidence type="ECO:0000313" key="3">
    <source>
        <dbReference type="Proteomes" id="UP001153954"/>
    </source>
</evidence>
<feature type="compositionally biased region" description="Basic and acidic residues" evidence="1">
    <location>
        <begin position="1"/>
        <end position="15"/>
    </location>
</feature>
<feature type="compositionally biased region" description="Basic residues" evidence="1">
    <location>
        <begin position="121"/>
        <end position="130"/>
    </location>
</feature>
<proteinExistence type="predicted"/>
<comment type="caution">
    <text evidence="2">The sequence shown here is derived from an EMBL/GenBank/DDBJ whole genome shotgun (WGS) entry which is preliminary data.</text>
</comment>
<protein>
    <submittedName>
        <fullName evidence="2">Uncharacterized protein</fullName>
    </submittedName>
</protein>
<organism evidence="2 3">
    <name type="scientific">Euphydryas editha</name>
    <name type="common">Edith's checkerspot</name>
    <dbReference type="NCBI Taxonomy" id="104508"/>
    <lineage>
        <taxon>Eukaryota</taxon>
        <taxon>Metazoa</taxon>
        <taxon>Ecdysozoa</taxon>
        <taxon>Arthropoda</taxon>
        <taxon>Hexapoda</taxon>
        <taxon>Insecta</taxon>
        <taxon>Pterygota</taxon>
        <taxon>Neoptera</taxon>
        <taxon>Endopterygota</taxon>
        <taxon>Lepidoptera</taxon>
        <taxon>Glossata</taxon>
        <taxon>Ditrysia</taxon>
        <taxon>Papilionoidea</taxon>
        <taxon>Nymphalidae</taxon>
        <taxon>Nymphalinae</taxon>
        <taxon>Euphydryas</taxon>
    </lineage>
</organism>
<evidence type="ECO:0000313" key="2">
    <source>
        <dbReference type="EMBL" id="CAH2100756.1"/>
    </source>
</evidence>
<dbReference type="Proteomes" id="UP001153954">
    <property type="component" value="Unassembled WGS sequence"/>
</dbReference>
<dbReference type="AlphaFoldDB" id="A0AAU9UMH7"/>
<name>A0AAU9UMH7_EUPED</name>